<dbReference type="AlphaFoldDB" id="A0A0L6VGG0"/>
<feature type="domain" description="Tet-like 2OG-Fe(II) oxygenase" evidence="1">
    <location>
        <begin position="10"/>
        <end position="145"/>
    </location>
</feature>
<accession>A0A0L6VGG0</accession>
<evidence type="ECO:0000313" key="3">
    <source>
        <dbReference type="Proteomes" id="UP000037035"/>
    </source>
</evidence>
<organism evidence="2 3">
    <name type="scientific">Puccinia sorghi</name>
    <dbReference type="NCBI Taxonomy" id="27349"/>
    <lineage>
        <taxon>Eukaryota</taxon>
        <taxon>Fungi</taxon>
        <taxon>Dikarya</taxon>
        <taxon>Basidiomycota</taxon>
        <taxon>Pucciniomycotina</taxon>
        <taxon>Pucciniomycetes</taxon>
        <taxon>Pucciniales</taxon>
        <taxon>Pucciniaceae</taxon>
        <taxon>Puccinia</taxon>
    </lineage>
</organism>
<name>A0A0L6VGG0_9BASI</name>
<evidence type="ECO:0000259" key="1">
    <source>
        <dbReference type="Pfam" id="PF20515"/>
    </source>
</evidence>
<protein>
    <recommendedName>
        <fullName evidence="1">Tet-like 2OG-Fe(II) oxygenase domain-containing protein</fullName>
    </recommendedName>
</protein>
<sequence>MRISTEIRTKFTKRKHNNSSKLWEDISNNSKLINKRITKNMFYKIVVLVKKFNINSVACLCHGKKPSTTTCSPHLTFITNSFFNPPHVDKADVSDYAFIFFIPTFSDTGALSNRDYKNFTLPPSPSSKFTFLGMSLQINFSLANSWCKKQRVDYKNPLQFCGDHFH</sequence>
<dbReference type="VEuPathDB" id="FungiDB:VP01_1784g4"/>
<dbReference type="InterPro" id="IPR046798">
    <property type="entry name" value="2OG-FeII_Oxy_6"/>
</dbReference>
<gene>
    <name evidence="2" type="ORF">VP01_1784g4</name>
</gene>
<dbReference type="EMBL" id="LAVV01006597">
    <property type="protein sequence ID" value="KNZ59205.1"/>
    <property type="molecule type" value="Genomic_DNA"/>
</dbReference>
<proteinExistence type="predicted"/>
<dbReference type="Proteomes" id="UP000037035">
    <property type="component" value="Unassembled WGS sequence"/>
</dbReference>
<keyword evidence="3" id="KW-1185">Reference proteome</keyword>
<dbReference type="OrthoDB" id="2499742at2759"/>
<evidence type="ECO:0000313" key="2">
    <source>
        <dbReference type="EMBL" id="KNZ59205.1"/>
    </source>
</evidence>
<comment type="caution">
    <text evidence="2">The sequence shown here is derived from an EMBL/GenBank/DDBJ whole genome shotgun (WGS) entry which is preliminary data.</text>
</comment>
<dbReference type="Pfam" id="PF20515">
    <property type="entry name" value="2OG-FeII_Oxy_6"/>
    <property type="match status" value="1"/>
</dbReference>
<reference evidence="2 3" key="1">
    <citation type="submission" date="2015-08" db="EMBL/GenBank/DDBJ databases">
        <title>Next Generation Sequencing and Analysis of the Genome of Puccinia sorghi L Schw, the Causal Agent of Maize Common Rust.</title>
        <authorList>
            <person name="Rochi L."/>
            <person name="Burguener G."/>
            <person name="Darino M."/>
            <person name="Turjanski A."/>
            <person name="Kreff E."/>
            <person name="Dieguez M.J."/>
            <person name="Sacco F."/>
        </authorList>
    </citation>
    <scope>NUCLEOTIDE SEQUENCE [LARGE SCALE GENOMIC DNA]</scope>
    <source>
        <strain evidence="2 3">RO10H11247</strain>
    </source>
</reference>